<evidence type="ECO:0000313" key="2">
    <source>
        <dbReference type="EnsemblPlants" id="AET3Gv20028300.1"/>
    </source>
</evidence>
<reference evidence="2" key="4">
    <citation type="submission" date="2019-03" db="UniProtKB">
        <authorList>
            <consortium name="EnsemblPlants"/>
        </authorList>
    </citation>
    <scope>IDENTIFICATION</scope>
</reference>
<feature type="region of interest" description="Disordered" evidence="1">
    <location>
        <begin position="1"/>
        <end position="32"/>
    </location>
</feature>
<name>A0A453DPV0_AEGTS</name>
<dbReference type="PANTHER" id="PTHR33186">
    <property type="entry name" value="OS10G0136150 PROTEIN-RELATED"/>
    <property type="match status" value="1"/>
</dbReference>
<dbReference type="EnsemblPlants" id="AET3Gv20028300.1">
    <property type="protein sequence ID" value="AET3Gv20028300.1"/>
    <property type="gene ID" value="AET3Gv20028300"/>
</dbReference>
<dbReference type="PANTHER" id="PTHR33186:SF18">
    <property type="entry name" value="OS10G0136150 PROTEIN"/>
    <property type="match status" value="1"/>
</dbReference>
<reference evidence="2" key="3">
    <citation type="journal article" date="2017" name="Nature">
        <title>Genome sequence of the progenitor of the wheat D genome Aegilops tauschii.</title>
        <authorList>
            <person name="Luo M.C."/>
            <person name="Gu Y.Q."/>
            <person name="Puiu D."/>
            <person name="Wang H."/>
            <person name="Twardziok S.O."/>
            <person name="Deal K.R."/>
            <person name="Huo N."/>
            <person name="Zhu T."/>
            <person name="Wang L."/>
            <person name="Wang Y."/>
            <person name="McGuire P.E."/>
            <person name="Liu S."/>
            <person name="Long H."/>
            <person name="Ramasamy R.K."/>
            <person name="Rodriguez J.C."/>
            <person name="Van S.L."/>
            <person name="Yuan L."/>
            <person name="Wang Z."/>
            <person name="Xia Z."/>
            <person name="Xiao L."/>
            <person name="Anderson O.D."/>
            <person name="Ouyang S."/>
            <person name="Liang Y."/>
            <person name="Zimin A.V."/>
            <person name="Pertea G."/>
            <person name="Qi P."/>
            <person name="Bennetzen J.L."/>
            <person name="Dai X."/>
            <person name="Dawson M.W."/>
            <person name="Muller H.G."/>
            <person name="Kugler K."/>
            <person name="Rivarola-Duarte L."/>
            <person name="Spannagl M."/>
            <person name="Mayer K.F.X."/>
            <person name="Lu F.H."/>
            <person name="Bevan M.W."/>
            <person name="Leroy P."/>
            <person name="Li P."/>
            <person name="You F.M."/>
            <person name="Sun Q."/>
            <person name="Liu Z."/>
            <person name="Lyons E."/>
            <person name="Wicker T."/>
            <person name="Salzberg S.L."/>
            <person name="Devos K.M."/>
            <person name="Dvorak J."/>
        </authorList>
    </citation>
    <scope>NUCLEOTIDE SEQUENCE [LARGE SCALE GENOMIC DNA]</scope>
    <source>
        <strain evidence="2">cv. AL8/78</strain>
    </source>
</reference>
<reference evidence="3" key="2">
    <citation type="journal article" date="2017" name="Nat. Plants">
        <title>The Aegilops tauschii genome reveals multiple impacts of transposons.</title>
        <authorList>
            <person name="Zhao G."/>
            <person name="Zou C."/>
            <person name="Li K."/>
            <person name="Wang K."/>
            <person name="Li T."/>
            <person name="Gao L."/>
            <person name="Zhang X."/>
            <person name="Wang H."/>
            <person name="Yang Z."/>
            <person name="Liu X."/>
            <person name="Jiang W."/>
            <person name="Mao L."/>
            <person name="Kong X."/>
            <person name="Jiao Y."/>
            <person name="Jia J."/>
        </authorList>
    </citation>
    <scope>NUCLEOTIDE SEQUENCE [LARGE SCALE GENOMIC DNA]</scope>
    <source>
        <strain evidence="3">cv. AL8/78</strain>
    </source>
</reference>
<keyword evidence="3" id="KW-1185">Reference proteome</keyword>
<evidence type="ECO:0000256" key="1">
    <source>
        <dbReference type="SAM" id="MobiDB-lite"/>
    </source>
</evidence>
<evidence type="ECO:0000313" key="3">
    <source>
        <dbReference type="Proteomes" id="UP000015105"/>
    </source>
</evidence>
<proteinExistence type="predicted"/>
<reference evidence="3" key="1">
    <citation type="journal article" date="2014" name="Science">
        <title>Ancient hybridizations among the ancestral genomes of bread wheat.</title>
        <authorList>
            <consortium name="International Wheat Genome Sequencing Consortium,"/>
            <person name="Marcussen T."/>
            <person name="Sandve S.R."/>
            <person name="Heier L."/>
            <person name="Spannagl M."/>
            <person name="Pfeifer M."/>
            <person name="Jakobsen K.S."/>
            <person name="Wulff B.B."/>
            <person name="Steuernagel B."/>
            <person name="Mayer K.F."/>
            <person name="Olsen O.A."/>
        </authorList>
    </citation>
    <scope>NUCLEOTIDE SEQUENCE [LARGE SCALE GENOMIC DNA]</scope>
    <source>
        <strain evidence="3">cv. AL8/78</strain>
    </source>
</reference>
<dbReference type="Gramene" id="AET3Gv20028300.1">
    <property type="protein sequence ID" value="AET3Gv20028300.1"/>
    <property type="gene ID" value="AET3Gv20028300"/>
</dbReference>
<sequence>MMISSVRSSCSSRLCRPRSTAPPPSASIGDASPRILSSSAVSAPSIGKTLAHGMKVNCEGVPMWLFWKIVDMHNILGISPHVKRNRGRLLGYDEDSNVIFLYMHGSVYMVKLK</sequence>
<feature type="compositionally biased region" description="Low complexity" evidence="1">
    <location>
        <begin position="1"/>
        <end position="19"/>
    </location>
</feature>
<organism evidence="2 3">
    <name type="scientific">Aegilops tauschii subsp. strangulata</name>
    <name type="common">Goatgrass</name>
    <dbReference type="NCBI Taxonomy" id="200361"/>
    <lineage>
        <taxon>Eukaryota</taxon>
        <taxon>Viridiplantae</taxon>
        <taxon>Streptophyta</taxon>
        <taxon>Embryophyta</taxon>
        <taxon>Tracheophyta</taxon>
        <taxon>Spermatophyta</taxon>
        <taxon>Magnoliopsida</taxon>
        <taxon>Liliopsida</taxon>
        <taxon>Poales</taxon>
        <taxon>Poaceae</taxon>
        <taxon>BOP clade</taxon>
        <taxon>Pooideae</taxon>
        <taxon>Triticodae</taxon>
        <taxon>Triticeae</taxon>
        <taxon>Triticinae</taxon>
        <taxon>Aegilops</taxon>
    </lineage>
</organism>
<protein>
    <submittedName>
        <fullName evidence="2">Uncharacterized protein</fullName>
    </submittedName>
</protein>
<dbReference type="Proteomes" id="UP000015105">
    <property type="component" value="Chromosome 3D"/>
</dbReference>
<dbReference type="AlphaFoldDB" id="A0A453DPV0"/>
<accession>A0A453DPV0</accession>
<reference evidence="2" key="5">
    <citation type="journal article" date="2021" name="G3 (Bethesda)">
        <title>Aegilops tauschii genome assembly Aet v5.0 features greater sequence contiguity and improved annotation.</title>
        <authorList>
            <person name="Wang L."/>
            <person name="Zhu T."/>
            <person name="Rodriguez J.C."/>
            <person name="Deal K.R."/>
            <person name="Dubcovsky J."/>
            <person name="McGuire P.E."/>
            <person name="Lux T."/>
            <person name="Spannagl M."/>
            <person name="Mayer K.F.X."/>
            <person name="Baldrich P."/>
            <person name="Meyers B.C."/>
            <person name="Huo N."/>
            <person name="Gu Y.Q."/>
            <person name="Zhou H."/>
            <person name="Devos K.M."/>
            <person name="Bennetzen J.L."/>
            <person name="Unver T."/>
            <person name="Budak H."/>
            <person name="Gulick P.J."/>
            <person name="Galiba G."/>
            <person name="Kalapos B."/>
            <person name="Nelson D.R."/>
            <person name="Li P."/>
            <person name="You F.M."/>
            <person name="Luo M.C."/>
            <person name="Dvorak J."/>
        </authorList>
    </citation>
    <scope>NUCLEOTIDE SEQUENCE [LARGE SCALE GENOMIC DNA]</scope>
    <source>
        <strain evidence="2">cv. AL8/78</strain>
    </source>
</reference>